<feature type="region of interest" description="Disordered" evidence="1">
    <location>
        <begin position="187"/>
        <end position="210"/>
    </location>
</feature>
<organism evidence="2 3">
    <name type="scientific">Glycomyces niveus</name>
    <dbReference type="NCBI Taxonomy" id="2820287"/>
    <lineage>
        <taxon>Bacteria</taxon>
        <taxon>Bacillati</taxon>
        <taxon>Actinomycetota</taxon>
        <taxon>Actinomycetes</taxon>
        <taxon>Glycomycetales</taxon>
        <taxon>Glycomycetaceae</taxon>
        <taxon>Glycomyces</taxon>
    </lineage>
</organism>
<evidence type="ECO:0000313" key="2">
    <source>
        <dbReference type="EMBL" id="MBO3733955.1"/>
    </source>
</evidence>
<evidence type="ECO:0000313" key="3">
    <source>
        <dbReference type="Proteomes" id="UP000681341"/>
    </source>
</evidence>
<name>A0ABS3U5E2_9ACTN</name>
<reference evidence="2 3" key="1">
    <citation type="submission" date="2021-03" db="EMBL/GenBank/DDBJ databases">
        <title>Glycomyces sp. nov., a novel actinomycete isolated from soil.</title>
        <authorList>
            <person name="Yang X."/>
            <person name="Xu X."/>
        </authorList>
    </citation>
    <scope>NUCLEOTIDE SEQUENCE [LARGE SCALE GENOMIC DNA]</scope>
    <source>
        <strain evidence="2 3">NEAU-S30</strain>
    </source>
</reference>
<protein>
    <submittedName>
        <fullName evidence="2">Uncharacterized protein</fullName>
    </submittedName>
</protein>
<keyword evidence="3" id="KW-1185">Reference proteome</keyword>
<dbReference type="EMBL" id="JAGFNP010000007">
    <property type="protein sequence ID" value="MBO3733955.1"/>
    <property type="molecule type" value="Genomic_DNA"/>
</dbReference>
<accession>A0ABS3U5E2</accession>
<dbReference type="Proteomes" id="UP000681341">
    <property type="component" value="Unassembled WGS sequence"/>
</dbReference>
<gene>
    <name evidence="2" type="ORF">J5V16_14095</name>
</gene>
<proteinExistence type="predicted"/>
<evidence type="ECO:0000256" key="1">
    <source>
        <dbReference type="SAM" id="MobiDB-lite"/>
    </source>
</evidence>
<dbReference type="RefSeq" id="WP_208496985.1">
    <property type="nucleotide sequence ID" value="NZ_JAGFNP010000007.1"/>
</dbReference>
<comment type="caution">
    <text evidence="2">The sequence shown here is derived from an EMBL/GenBank/DDBJ whole genome shotgun (WGS) entry which is preliminary data.</text>
</comment>
<sequence>MTDPREAAPDRVVLVLFHKNSVRRAVPFIDAVAARGVRVSALVADGLGWHNPPPLPAGVEVYSLGRAESRRPFVWTYTALVERIPGGVLRRLEHLPGPLGRAAGKAGRVQRKIAGRLRRRVFWPVYRPLRSHAVRRAALRRLGPLELDTASRLVLADDAAVPLGWTLTKRHPRLDVTRSLHLGPYQDHPVIAPVPEGPDRPAAPRPYRQL</sequence>